<dbReference type="Pfam" id="PF00498">
    <property type="entry name" value="FHA"/>
    <property type="match status" value="1"/>
</dbReference>
<dbReference type="InterPro" id="IPR008266">
    <property type="entry name" value="Tyr_kinase_AS"/>
</dbReference>
<name>A0ABP0REH2_9DINO</name>
<feature type="coiled-coil region" evidence="1">
    <location>
        <begin position="904"/>
        <end position="940"/>
    </location>
</feature>
<sequence length="1026" mass="113424">MNDGGKVSGKAVPKVVTFSHGAEYLQFVLQPGNALLLGRGADCDVVVASRGVSGHHAVLRYRPPDKPEAEAAMCLEDTSTNGTGVSAGTEWQVVRKGNHHVINRYAQILLPYNCKEPREAAVLTFVNHGEGLPEAYDSKAKTGRWIYKGKLGEGGLGVVHRATDTWGKLKGDIAIKVCKLAKDRDVKVTGKLRSAFILHREAQWSLQRIHNTKQKDYSQQKASYFARYLEDHTGRWSRDCDFDKERSIFESADFRWDKFKPQEMMPAYPYVAMEYVPGRTLHSALGWQRDQPLEESYLSQEEKEAILLQAAEALTYLYEMNLIHRDFRTTNLMVSHRKPSIQVKVIDLGHTILAQEHQCKNKSAVVRCNWKEEEKKRFDWAPPEVKAKEPFVNFSYPLHSFDVFSFGVLAVQLQTTSMQSARLAVNRLMGLEKGEKIGGKLGFSQGMLERMVGDAANRPDSHLLLEQLKNGGQAEVFQENEDSAAPGAKEGRRQQEGVLEEIEEVIEGEMAEASASPKDGTEKNASNASVRTDHSAQNPRSSAPLATPLAGRQASAKSEPEGPKREHSEPSEPSKSRRLNAKDTKAEERPVKDKMKPDTVKPERPTIQKEATKKPDAEERPPAKRKTELKSGRSEKPEVKGETGAKRAKVSSPDTSKRRKGEHPEQTHAEKHGGGKQLKKDLDSLPEVLGKKEQDTKHHEPKVKKEETKKHQVSETKDAEKATMLTETQHKAALEKFQKKHQAKEQAKAKEAERQRLKGISDARELRDARRAKIQEKLLLRQLNLDDEEDKADSAARRRPESKATTDTQAAKAAEARAELQKKAAARAAEQKAQAEAAAELERSREAAQAAEAARAAKAAQDEQAEAAEKASRARQVEDARAAQMAQWAHAQAQAQYMQQVAAAQKVLAQADALRRMKEKADLEAEQKAAEQKAVAAATAAAAAACTAAPLKAVPLVAAPIAASVRDLPGRALSGPVVVPPIFFPKAPPARATPIVEQKEEMHFSKSGMISKSSAQAALMTKRRAW</sequence>
<reference evidence="5 6" key="1">
    <citation type="submission" date="2024-02" db="EMBL/GenBank/DDBJ databases">
        <authorList>
            <person name="Chen Y."/>
            <person name="Shah S."/>
            <person name="Dougan E. K."/>
            <person name="Thang M."/>
            <person name="Chan C."/>
        </authorList>
    </citation>
    <scope>NUCLEOTIDE SEQUENCE [LARGE SCALE GENOMIC DNA]</scope>
</reference>
<feature type="region of interest" description="Disordered" evidence="2">
    <location>
        <begin position="510"/>
        <end position="876"/>
    </location>
</feature>
<dbReference type="Gene3D" id="2.60.200.20">
    <property type="match status" value="1"/>
</dbReference>
<dbReference type="InterPro" id="IPR050167">
    <property type="entry name" value="Ser_Thr_protein_kinase"/>
</dbReference>
<dbReference type="PANTHER" id="PTHR23257">
    <property type="entry name" value="SERINE-THREONINE PROTEIN KINASE"/>
    <property type="match status" value="1"/>
</dbReference>
<dbReference type="EMBL" id="CAXAMM010041140">
    <property type="protein sequence ID" value="CAK9097601.1"/>
    <property type="molecule type" value="Genomic_DNA"/>
</dbReference>
<feature type="domain" description="Protein kinase" evidence="4">
    <location>
        <begin position="145"/>
        <end position="477"/>
    </location>
</feature>
<evidence type="ECO:0000313" key="6">
    <source>
        <dbReference type="Proteomes" id="UP001642464"/>
    </source>
</evidence>
<dbReference type="Gene3D" id="1.10.510.10">
    <property type="entry name" value="Transferase(Phosphotransferase) domain 1"/>
    <property type="match status" value="1"/>
</dbReference>
<evidence type="ECO:0000259" key="4">
    <source>
        <dbReference type="PROSITE" id="PS50011"/>
    </source>
</evidence>
<feature type="compositionally biased region" description="Basic and acidic residues" evidence="2">
    <location>
        <begin position="662"/>
        <end position="721"/>
    </location>
</feature>
<feature type="compositionally biased region" description="Basic and acidic residues" evidence="2">
    <location>
        <begin position="792"/>
        <end position="804"/>
    </location>
</feature>
<dbReference type="SUPFAM" id="SSF56112">
    <property type="entry name" value="Protein kinase-like (PK-like)"/>
    <property type="match status" value="1"/>
</dbReference>
<feature type="compositionally biased region" description="Low complexity" evidence="2">
    <location>
        <begin position="847"/>
        <end position="859"/>
    </location>
</feature>
<proteinExistence type="predicted"/>
<gene>
    <name evidence="5" type="ORF">SCF082_LOCUS45785</name>
</gene>
<dbReference type="Pfam" id="PF07714">
    <property type="entry name" value="PK_Tyr_Ser-Thr"/>
    <property type="match status" value="1"/>
</dbReference>
<feature type="domain" description="FHA" evidence="3">
    <location>
        <begin position="35"/>
        <end position="86"/>
    </location>
</feature>
<dbReference type="Proteomes" id="UP001642464">
    <property type="component" value="Unassembled WGS sequence"/>
</dbReference>
<dbReference type="InterPro" id="IPR008984">
    <property type="entry name" value="SMAD_FHA_dom_sf"/>
</dbReference>
<dbReference type="InterPro" id="IPR011009">
    <property type="entry name" value="Kinase-like_dom_sf"/>
</dbReference>
<dbReference type="PROSITE" id="PS50011">
    <property type="entry name" value="PROTEIN_KINASE_DOM"/>
    <property type="match status" value="1"/>
</dbReference>
<feature type="compositionally biased region" description="Polar residues" evidence="2">
    <location>
        <begin position="523"/>
        <end position="541"/>
    </location>
</feature>
<dbReference type="SUPFAM" id="SSF49879">
    <property type="entry name" value="SMAD/FHA domain"/>
    <property type="match status" value="1"/>
</dbReference>
<evidence type="ECO:0000313" key="5">
    <source>
        <dbReference type="EMBL" id="CAK9097601.1"/>
    </source>
</evidence>
<dbReference type="CDD" id="cd00060">
    <property type="entry name" value="FHA"/>
    <property type="match status" value="1"/>
</dbReference>
<evidence type="ECO:0000259" key="3">
    <source>
        <dbReference type="PROSITE" id="PS50006"/>
    </source>
</evidence>
<dbReference type="InterPro" id="IPR000719">
    <property type="entry name" value="Prot_kinase_dom"/>
</dbReference>
<keyword evidence="5" id="KW-0418">Kinase</keyword>
<dbReference type="InterPro" id="IPR000253">
    <property type="entry name" value="FHA_dom"/>
</dbReference>
<feature type="compositionally biased region" description="Low complexity" evidence="2">
    <location>
        <begin position="826"/>
        <end position="838"/>
    </location>
</feature>
<feature type="compositionally biased region" description="Basic and acidic residues" evidence="2">
    <location>
        <begin position="728"/>
        <end position="779"/>
    </location>
</feature>
<dbReference type="InterPro" id="IPR001245">
    <property type="entry name" value="Ser-Thr/Tyr_kinase_cat_dom"/>
</dbReference>
<accession>A0ABP0REH2</accession>
<feature type="compositionally biased region" description="Basic and acidic residues" evidence="2">
    <location>
        <begin position="867"/>
        <end position="876"/>
    </location>
</feature>
<feature type="compositionally biased region" description="Basic and acidic residues" evidence="2">
    <location>
        <begin position="558"/>
        <end position="645"/>
    </location>
</feature>
<dbReference type="PROSITE" id="PS00109">
    <property type="entry name" value="PROTEIN_KINASE_TYR"/>
    <property type="match status" value="1"/>
</dbReference>
<keyword evidence="5" id="KW-0808">Transferase</keyword>
<protein>
    <submittedName>
        <fullName evidence="5">Probable serine/threonine-protein kinase PknB</fullName>
    </submittedName>
</protein>
<keyword evidence="1" id="KW-0175">Coiled coil</keyword>
<organism evidence="5 6">
    <name type="scientific">Durusdinium trenchii</name>
    <dbReference type="NCBI Taxonomy" id="1381693"/>
    <lineage>
        <taxon>Eukaryota</taxon>
        <taxon>Sar</taxon>
        <taxon>Alveolata</taxon>
        <taxon>Dinophyceae</taxon>
        <taxon>Suessiales</taxon>
        <taxon>Symbiodiniaceae</taxon>
        <taxon>Durusdinium</taxon>
    </lineage>
</organism>
<evidence type="ECO:0000256" key="2">
    <source>
        <dbReference type="SAM" id="MobiDB-lite"/>
    </source>
</evidence>
<comment type="caution">
    <text evidence="5">The sequence shown here is derived from an EMBL/GenBank/DDBJ whole genome shotgun (WGS) entry which is preliminary data.</text>
</comment>
<evidence type="ECO:0000256" key="1">
    <source>
        <dbReference type="SAM" id="Coils"/>
    </source>
</evidence>
<keyword evidence="6" id="KW-1185">Reference proteome</keyword>
<dbReference type="PROSITE" id="PS50006">
    <property type="entry name" value="FHA_DOMAIN"/>
    <property type="match status" value="1"/>
</dbReference>
<dbReference type="GO" id="GO:0016301">
    <property type="term" value="F:kinase activity"/>
    <property type="evidence" value="ECO:0007669"/>
    <property type="project" value="UniProtKB-KW"/>
</dbReference>